<dbReference type="FunFam" id="3.40.50.300:FF:001888">
    <property type="entry name" value="GTP-binding protein chloroplastic"/>
    <property type="match status" value="1"/>
</dbReference>
<dbReference type="CDD" id="cd01878">
    <property type="entry name" value="HflX"/>
    <property type="match status" value="1"/>
</dbReference>
<dbReference type="NCBIfam" id="TIGR03156">
    <property type="entry name" value="GTP_HflX"/>
    <property type="match status" value="1"/>
</dbReference>
<dbReference type="GO" id="GO:0005525">
    <property type="term" value="F:GTP binding"/>
    <property type="evidence" value="ECO:0007669"/>
    <property type="project" value="UniProtKB-KW"/>
</dbReference>
<proteinExistence type="predicted"/>
<dbReference type="SUPFAM" id="SSF52540">
    <property type="entry name" value="P-loop containing nucleoside triphosphate hydrolases"/>
    <property type="match status" value="1"/>
</dbReference>
<dbReference type="InterPro" id="IPR016496">
    <property type="entry name" value="GTPase_HflX"/>
</dbReference>
<dbReference type="Pfam" id="PF16360">
    <property type="entry name" value="GTP-bdg_M"/>
    <property type="match status" value="1"/>
</dbReference>
<dbReference type="PANTHER" id="PTHR10229">
    <property type="entry name" value="GTP-BINDING PROTEIN HFLX"/>
    <property type="match status" value="1"/>
</dbReference>
<evidence type="ECO:0000313" key="7">
    <source>
        <dbReference type="EMBL" id="KAJ4846306.1"/>
    </source>
</evidence>
<accession>A0A9Q0GDA3</accession>
<reference evidence="7" key="1">
    <citation type="submission" date="2022-02" db="EMBL/GenBank/DDBJ databases">
        <authorList>
            <person name="Henning P.M."/>
            <person name="McCubbin A.G."/>
            <person name="Shore J.S."/>
        </authorList>
    </citation>
    <scope>NUCLEOTIDE SEQUENCE</scope>
    <source>
        <strain evidence="7">F60SS</strain>
        <tissue evidence="7">Leaves</tissue>
    </source>
</reference>
<evidence type="ECO:0000256" key="5">
    <source>
        <dbReference type="SAM" id="MobiDB-lite"/>
    </source>
</evidence>
<feature type="domain" description="Hflx-type G" evidence="6">
    <location>
        <begin position="286"/>
        <end position="554"/>
    </location>
</feature>
<evidence type="ECO:0000256" key="3">
    <source>
        <dbReference type="ARBA" id="ARBA00022842"/>
    </source>
</evidence>
<dbReference type="InterPro" id="IPR025121">
    <property type="entry name" value="GTPase_HflX_N"/>
</dbReference>
<protein>
    <recommendedName>
        <fullName evidence="6">Hflx-type G domain-containing protein</fullName>
    </recommendedName>
</protein>
<evidence type="ECO:0000313" key="8">
    <source>
        <dbReference type="Proteomes" id="UP001141552"/>
    </source>
</evidence>
<dbReference type="Pfam" id="PF01926">
    <property type="entry name" value="MMR_HSR1"/>
    <property type="match status" value="1"/>
</dbReference>
<dbReference type="Gene3D" id="3.40.50.11060">
    <property type="entry name" value="GTPase HflX, N-terminal domain"/>
    <property type="match status" value="1"/>
</dbReference>
<dbReference type="InterPro" id="IPR042108">
    <property type="entry name" value="GTPase_HflX_N_sf"/>
</dbReference>
<dbReference type="InterPro" id="IPR032305">
    <property type="entry name" value="GTP-bd_M"/>
</dbReference>
<dbReference type="Proteomes" id="UP001141552">
    <property type="component" value="Unassembled WGS sequence"/>
</dbReference>
<sequence>MIHVMLGVSLRSSRLQSLTSSTIHHSRTLISYYLYSSQSSSPKKKSGNNDDDSSLLNRDPTSPPRLLVVQPRLRPPTFLQAKLNEALCLANSLEEQRDGFFALDFFDKPLPPHLLVQNPAHRSSRGRADKFFGPGTEEVDAVFVNAILTAVQQRNLEQALGKPVLDRVGLIIEIFNAHAHTKEAKLQAELAALMYKKSRLVRVRGAKGRSTFGEYGEAQVVSARGRGSGGQGFVSGAGETELQLQRRRIIEKRALLLSQIEDVHRTRAVQRAARQRHGRSYSQRLPTVAIVGYTNAGKSTLVSTLSESVLYSDSRLFATLDCRLRSVILPSGRKVLLSDTVGFISDLPLQLVKAFQATLEEVVEADLLVHVIDSTAPNLDEHRTTVLQVLRQIGLSEEKLQNMIEVWNKIDYEEQEDDEEYLYDGESDDDRGSTVSGDEGDAMGSEISTRTKDDKINGFSMADKGTGDFEEIIDAEEGDISDGWLASEDDQEMLGDSWLKTSNDQQREAPVELGVEKVLSGQEPNGPHVRTSAITGVGLQELLELIDERIKTQDDKELQKTQHVVEKDIFNRKWRPPRTDDATLS</sequence>
<dbReference type="PROSITE" id="PS51705">
    <property type="entry name" value="G_HFLX"/>
    <property type="match status" value="1"/>
</dbReference>
<organism evidence="7 8">
    <name type="scientific">Turnera subulata</name>
    <dbReference type="NCBI Taxonomy" id="218843"/>
    <lineage>
        <taxon>Eukaryota</taxon>
        <taxon>Viridiplantae</taxon>
        <taxon>Streptophyta</taxon>
        <taxon>Embryophyta</taxon>
        <taxon>Tracheophyta</taxon>
        <taxon>Spermatophyta</taxon>
        <taxon>Magnoliopsida</taxon>
        <taxon>eudicotyledons</taxon>
        <taxon>Gunneridae</taxon>
        <taxon>Pentapetalae</taxon>
        <taxon>rosids</taxon>
        <taxon>fabids</taxon>
        <taxon>Malpighiales</taxon>
        <taxon>Passifloraceae</taxon>
        <taxon>Turnera</taxon>
    </lineage>
</organism>
<dbReference type="EMBL" id="JAKUCV010001454">
    <property type="protein sequence ID" value="KAJ4846306.1"/>
    <property type="molecule type" value="Genomic_DNA"/>
</dbReference>
<name>A0A9Q0GDA3_9ROSI</name>
<evidence type="ECO:0000256" key="2">
    <source>
        <dbReference type="ARBA" id="ARBA00022741"/>
    </source>
</evidence>
<dbReference type="PRINTS" id="PR00326">
    <property type="entry name" value="GTP1OBG"/>
</dbReference>
<dbReference type="AlphaFoldDB" id="A0A9Q0GDA3"/>
<gene>
    <name evidence="7" type="ORF">Tsubulata_017144</name>
</gene>
<reference evidence="7" key="2">
    <citation type="journal article" date="2023" name="Plants (Basel)">
        <title>Annotation of the Turnera subulata (Passifloraceae) Draft Genome Reveals the S-Locus Evolved after the Divergence of Turneroideae from Passifloroideae in a Stepwise Manner.</title>
        <authorList>
            <person name="Henning P.M."/>
            <person name="Roalson E.H."/>
            <person name="Mir W."/>
            <person name="McCubbin A.G."/>
            <person name="Shore J.S."/>
        </authorList>
    </citation>
    <scope>NUCLEOTIDE SEQUENCE</scope>
    <source>
        <strain evidence="7">F60SS</strain>
    </source>
</reference>
<keyword evidence="2" id="KW-0547">Nucleotide-binding</keyword>
<feature type="region of interest" description="Disordered" evidence="5">
    <location>
        <begin position="422"/>
        <end position="463"/>
    </location>
</feature>
<comment type="caution">
    <text evidence="7">The sequence shown here is derived from an EMBL/GenBank/DDBJ whole genome shotgun (WGS) entry which is preliminary data.</text>
</comment>
<evidence type="ECO:0000256" key="1">
    <source>
        <dbReference type="ARBA" id="ARBA00022723"/>
    </source>
</evidence>
<dbReference type="GO" id="GO:0005737">
    <property type="term" value="C:cytoplasm"/>
    <property type="evidence" value="ECO:0007669"/>
    <property type="project" value="TreeGrafter"/>
</dbReference>
<dbReference type="InterPro" id="IPR030394">
    <property type="entry name" value="G_HFLX_dom"/>
</dbReference>
<keyword evidence="1" id="KW-0479">Metal-binding</keyword>
<dbReference type="InterPro" id="IPR027417">
    <property type="entry name" value="P-loop_NTPase"/>
</dbReference>
<feature type="region of interest" description="Disordered" evidence="5">
    <location>
        <begin position="38"/>
        <end position="67"/>
    </location>
</feature>
<dbReference type="InterPro" id="IPR006073">
    <property type="entry name" value="GTP-bd"/>
</dbReference>
<dbReference type="Pfam" id="PF13167">
    <property type="entry name" value="GTP-bdg_N"/>
    <property type="match status" value="1"/>
</dbReference>
<keyword evidence="4" id="KW-0342">GTP-binding</keyword>
<dbReference type="OrthoDB" id="10268034at2759"/>
<dbReference type="GO" id="GO:0046872">
    <property type="term" value="F:metal ion binding"/>
    <property type="evidence" value="ECO:0007669"/>
    <property type="project" value="UniProtKB-KW"/>
</dbReference>
<evidence type="ECO:0000256" key="4">
    <source>
        <dbReference type="ARBA" id="ARBA00023134"/>
    </source>
</evidence>
<dbReference type="Gene3D" id="3.40.50.300">
    <property type="entry name" value="P-loop containing nucleotide triphosphate hydrolases"/>
    <property type="match status" value="1"/>
</dbReference>
<keyword evidence="3" id="KW-0460">Magnesium</keyword>
<dbReference type="GO" id="GO:0043022">
    <property type="term" value="F:ribosome binding"/>
    <property type="evidence" value="ECO:0007669"/>
    <property type="project" value="TreeGrafter"/>
</dbReference>
<keyword evidence="8" id="KW-1185">Reference proteome</keyword>
<dbReference type="PANTHER" id="PTHR10229:SF8">
    <property type="entry name" value="GTPASE HFLX"/>
    <property type="match status" value="1"/>
</dbReference>
<evidence type="ECO:0000259" key="6">
    <source>
        <dbReference type="PROSITE" id="PS51705"/>
    </source>
</evidence>